<gene>
    <name evidence="1" type="ORF">ENE75_24740</name>
</gene>
<name>A0A3S2TGN8_9BURK</name>
<dbReference type="Gene3D" id="3.30.2090.10">
    <property type="entry name" value="Multidrug efflux transporter AcrB TolC docking domain, DN and DC subdomains"/>
    <property type="match status" value="1"/>
</dbReference>
<keyword evidence="2" id="KW-1185">Reference proteome</keyword>
<reference evidence="1 2" key="1">
    <citation type="submission" date="2019-01" db="EMBL/GenBank/DDBJ databases">
        <authorList>
            <person name="Chen W.-M."/>
        </authorList>
    </citation>
    <scope>NUCLEOTIDE SEQUENCE [LARGE SCALE GENOMIC DNA]</scope>
    <source>
        <strain evidence="1 2">ICH-3</strain>
    </source>
</reference>
<dbReference type="GO" id="GO:0005886">
    <property type="term" value="C:plasma membrane"/>
    <property type="evidence" value="ECO:0007669"/>
    <property type="project" value="TreeGrafter"/>
</dbReference>
<dbReference type="InterPro" id="IPR027463">
    <property type="entry name" value="AcrB_DN_DC_subdom"/>
</dbReference>
<dbReference type="PANTHER" id="PTHR32063">
    <property type="match status" value="1"/>
</dbReference>
<proteinExistence type="predicted"/>
<dbReference type="Gene3D" id="3.30.70.1320">
    <property type="entry name" value="Multidrug efflux transporter AcrB pore domain like"/>
    <property type="match status" value="1"/>
</dbReference>
<feature type="non-terminal residue" evidence="1">
    <location>
        <position position="1"/>
    </location>
</feature>
<organism evidence="1 2">
    <name type="scientific">Rubrivivax albus</name>
    <dbReference type="NCBI Taxonomy" id="2499835"/>
    <lineage>
        <taxon>Bacteria</taxon>
        <taxon>Pseudomonadati</taxon>
        <taxon>Pseudomonadota</taxon>
        <taxon>Betaproteobacteria</taxon>
        <taxon>Burkholderiales</taxon>
        <taxon>Sphaerotilaceae</taxon>
        <taxon>Rubrivivax</taxon>
    </lineage>
</organism>
<feature type="non-terminal residue" evidence="1">
    <location>
        <position position="139"/>
    </location>
</feature>
<dbReference type="Gene3D" id="3.30.70.1430">
    <property type="entry name" value="Multidrug efflux transporter AcrB pore domain"/>
    <property type="match status" value="1"/>
</dbReference>
<dbReference type="RefSeq" id="WP_199232424.1">
    <property type="nucleotide sequence ID" value="NZ_SACT01000062.1"/>
</dbReference>
<dbReference type="PANTHER" id="PTHR32063:SF0">
    <property type="entry name" value="SWARMING MOTILITY PROTEIN SWRC"/>
    <property type="match status" value="1"/>
</dbReference>
<dbReference type="EMBL" id="SACT01000062">
    <property type="protein sequence ID" value="RVT45787.1"/>
    <property type="molecule type" value="Genomic_DNA"/>
</dbReference>
<evidence type="ECO:0000313" key="1">
    <source>
        <dbReference type="EMBL" id="RVT45787.1"/>
    </source>
</evidence>
<dbReference type="InterPro" id="IPR001036">
    <property type="entry name" value="Acrflvin-R"/>
</dbReference>
<dbReference type="SUPFAM" id="SSF82693">
    <property type="entry name" value="Multidrug efflux transporter AcrB pore domain, PN1, PN2, PC1 and PC2 subdomains"/>
    <property type="match status" value="1"/>
</dbReference>
<accession>A0A3S2TGN8</accession>
<dbReference type="GO" id="GO:0042910">
    <property type="term" value="F:xenobiotic transmembrane transporter activity"/>
    <property type="evidence" value="ECO:0007669"/>
    <property type="project" value="TreeGrafter"/>
</dbReference>
<dbReference type="Pfam" id="PF00873">
    <property type="entry name" value="ACR_tran"/>
    <property type="match status" value="1"/>
</dbReference>
<dbReference type="Proteomes" id="UP000288178">
    <property type="component" value="Unassembled WGS sequence"/>
</dbReference>
<comment type="caution">
    <text evidence="1">The sequence shown here is derived from an EMBL/GenBank/DDBJ whole genome shotgun (WGS) entry which is preliminary data.</text>
</comment>
<sequence length="139" mass="14576">IAGLGALRGVELRELPNVDRPIVAVRADFPGAAPETLDAEVTRVLEADAEPVIQLAVASRVLSVDQLTRAVEEQLEPELVAVPGVADVTLFGGRETVMRGRLDPARLAARNVAVDEGVAALRRARADVPAGSLQGGELQ</sequence>
<dbReference type="AlphaFoldDB" id="A0A3S2TGN8"/>
<dbReference type="Gene3D" id="1.20.1640.10">
    <property type="entry name" value="Multidrug efflux transporter AcrB transmembrane domain"/>
    <property type="match status" value="1"/>
</dbReference>
<evidence type="ECO:0000313" key="2">
    <source>
        <dbReference type="Proteomes" id="UP000288178"/>
    </source>
</evidence>
<protein>
    <submittedName>
        <fullName evidence="1">Efflux RND transporter permease subunit</fullName>
    </submittedName>
</protein>